<gene>
    <name evidence="1" type="ORF">MSZNOR_1278</name>
</gene>
<evidence type="ECO:0000313" key="2">
    <source>
        <dbReference type="Proteomes" id="UP001162030"/>
    </source>
</evidence>
<reference evidence="1 2" key="1">
    <citation type="submission" date="2023-03" db="EMBL/GenBank/DDBJ databases">
        <authorList>
            <person name="Pearce D."/>
        </authorList>
    </citation>
    <scope>NUCLEOTIDE SEQUENCE [LARGE SCALE GENOMIC DNA]</scope>
    <source>
        <strain evidence="1">Msz</strain>
    </source>
</reference>
<evidence type="ECO:0000313" key="1">
    <source>
        <dbReference type="EMBL" id="CAI8784165.1"/>
    </source>
</evidence>
<keyword evidence="2" id="KW-1185">Reference proteome</keyword>
<name>A0ABM9HZC2_9GAMM</name>
<dbReference type="Proteomes" id="UP001162030">
    <property type="component" value="Chromosome"/>
</dbReference>
<protein>
    <submittedName>
        <fullName evidence="1">Uncharacterized protein</fullName>
    </submittedName>
</protein>
<accession>A0ABM9HZC2</accession>
<organism evidence="1 2">
    <name type="scientific">Methylocaldum szegediense</name>
    <dbReference type="NCBI Taxonomy" id="73780"/>
    <lineage>
        <taxon>Bacteria</taxon>
        <taxon>Pseudomonadati</taxon>
        <taxon>Pseudomonadota</taxon>
        <taxon>Gammaproteobacteria</taxon>
        <taxon>Methylococcales</taxon>
        <taxon>Methylococcaceae</taxon>
        <taxon>Methylocaldum</taxon>
    </lineage>
</organism>
<dbReference type="EMBL" id="OX458333">
    <property type="protein sequence ID" value="CAI8784165.1"/>
    <property type="molecule type" value="Genomic_DNA"/>
</dbReference>
<proteinExistence type="predicted"/>
<sequence>MGLRIAHSVQIEGQSNVSEDVLMKAHPVDRRLGGTINRFDLHSAFFILRGACPGFPARSAAVQGLCKALGMLRQLPQEKAALEAGRSVWLERAENLRSGQSARSRGKPIR</sequence>